<dbReference type="Proteomes" id="UP000054498">
    <property type="component" value="Unassembled WGS sequence"/>
</dbReference>
<proteinExistence type="predicted"/>
<feature type="non-terminal residue" evidence="2">
    <location>
        <position position="1"/>
    </location>
</feature>
<feature type="region of interest" description="Disordered" evidence="1">
    <location>
        <begin position="18"/>
        <end position="43"/>
    </location>
</feature>
<dbReference type="AlphaFoldDB" id="A0A0D2J6Z7"/>
<gene>
    <name evidence="2" type="ORF">MNEG_12396</name>
</gene>
<dbReference type="RefSeq" id="XP_013894587.1">
    <property type="nucleotide sequence ID" value="XM_014039133.1"/>
</dbReference>
<dbReference type="GeneID" id="25729754"/>
<accession>A0A0D2J6Z7</accession>
<organism evidence="2 3">
    <name type="scientific">Monoraphidium neglectum</name>
    <dbReference type="NCBI Taxonomy" id="145388"/>
    <lineage>
        <taxon>Eukaryota</taxon>
        <taxon>Viridiplantae</taxon>
        <taxon>Chlorophyta</taxon>
        <taxon>core chlorophytes</taxon>
        <taxon>Chlorophyceae</taxon>
        <taxon>CS clade</taxon>
        <taxon>Sphaeropleales</taxon>
        <taxon>Selenastraceae</taxon>
        <taxon>Monoraphidium</taxon>
    </lineage>
</organism>
<feature type="region of interest" description="Disordered" evidence="1">
    <location>
        <begin position="109"/>
        <end position="144"/>
    </location>
</feature>
<dbReference type="STRING" id="145388.A0A0D2J6Z7"/>
<evidence type="ECO:0000313" key="2">
    <source>
        <dbReference type="EMBL" id="KIY95567.1"/>
    </source>
</evidence>
<feature type="compositionally biased region" description="Low complexity" evidence="1">
    <location>
        <begin position="127"/>
        <end position="136"/>
    </location>
</feature>
<dbReference type="KEGG" id="mng:MNEG_12396"/>
<reference evidence="2 3" key="1">
    <citation type="journal article" date="2013" name="BMC Genomics">
        <title>Reconstruction of the lipid metabolism for the microalga Monoraphidium neglectum from its genome sequence reveals characteristics suitable for biofuel production.</title>
        <authorList>
            <person name="Bogen C."/>
            <person name="Al-Dilaimi A."/>
            <person name="Albersmeier A."/>
            <person name="Wichmann J."/>
            <person name="Grundmann M."/>
            <person name="Rupp O."/>
            <person name="Lauersen K.J."/>
            <person name="Blifernez-Klassen O."/>
            <person name="Kalinowski J."/>
            <person name="Goesmann A."/>
            <person name="Mussgnug J.H."/>
            <person name="Kruse O."/>
        </authorList>
    </citation>
    <scope>NUCLEOTIDE SEQUENCE [LARGE SCALE GENOMIC DNA]</scope>
    <source>
        <strain evidence="2 3">SAG 48.87</strain>
    </source>
</reference>
<protein>
    <submittedName>
        <fullName evidence="2">Uncharacterized protein</fullName>
    </submittedName>
</protein>
<evidence type="ECO:0000256" key="1">
    <source>
        <dbReference type="SAM" id="MobiDB-lite"/>
    </source>
</evidence>
<dbReference type="EMBL" id="KK103443">
    <property type="protein sequence ID" value="KIY95567.1"/>
    <property type="molecule type" value="Genomic_DNA"/>
</dbReference>
<sequence>ARAAAAAAAAAPGGPWRAPLIPWLGSGGGGGGATDTARAQGPPPCLVHIIERSSPFSGADDPAATGERNVHVVKSPKSGVNFFDLGDFDQQFDAARRRARPALEQLLATGAVPSGAGGGGGGRVRSARGSGSGRRSLAQRSKAQ</sequence>
<name>A0A0D2J6Z7_9CHLO</name>
<evidence type="ECO:0000313" key="3">
    <source>
        <dbReference type="Proteomes" id="UP000054498"/>
    </source>
</evidence>
<keyword evidence="3" id="KW-1185">Reference proteome</keyword>